<keyword evidence="3" id="KW-1185">Reference proteome</keyword>
<accession>A0A7Y9RYD6</accession>
<proteinExistence type="predicted"/>
<feature type="compositionally biased region" description="Gly residues" evidence="1">
    <location>
        <begin position="132"/>
        <end position="145"/>
    </location>
</feature>
<protein>
    <submittedName>
        <fullName evidence="2">Uncharacterized protein</fullName>
    </submittedName>
</protein>
<dbReference type="EMBL" id="JACCAC010000001">
    <property type="protein sequence ID" value="NYG56379.1"/>
    <property type="molecule type" value="Genomic_DNA"/>
</dbReference>
<organism evidence="2 3">
    <name type="scientific">Nocardioides perillae</name>
    <dbReference type="NCBI Taxonomy" id="1119534"/>
    <lineage>
        <taxon>Bacteria</taxon>
        <taxon>Bacillati</taxon>
        <taxon>Actinomycetota</taxon>
        <taxon>Actinomycetes</taxon>
        <taxon>Propionibacteriales</taxon>
        <taxon>Nocardioidaceae</taxon>
        <taxon>Nocardioides</taxon>
    </lineage>
</organism>
<reference evidence="2 3" key="1">
    <citation type="submission" date="2020-07" db="EMBL/GenBank/DDBJ databases">
        <title>Sequencing the genomes of 1000 actinobacteria strains.</title>
        <authorList>
            <person name="Klenk H.-P."/>
        </authorList>
    </citation>
    <scope>NUCLEOTIDE SEQUENCE [LARGE SCALE GENOMIC DNA]</scope>
    <source>
        <strain evidence="2 3">DSM 24552</strain>
    </source>
</reference>
<dbReference type="Proteomes" id="UP000544110">
    <property type="component" value="Unassembled WGS sequence"/>
</dbReference>
<feature type="region of interest" description="Disordered" evidence="1">
    <location>
        <begin position="118"/>
        <end position="145"/>
    </location>
</feature>
<evidence type="ECO:0000256" key="1">
    <source>
        <dbReference type="SAM" id="MobiDB-lite"/>
    </source>
</evidence>
<gene>
    <name evidence="2" type="ORF">BJ989_002683</name>
</gene>
<dbReference type="RefSeq" id="WP_179518642.1">
    <property type="nucleotide sequence ID" value="NZ_JACCAC010000001.1"/>
</dbReference>
<dbReference type="AlphaFoldDB" id="A0A7Y9RYD6"/>
<feature type="region of interest" description="Disordered" evidence="1">
    <location>
        <begin position="1"/>
        <end position="25"/>
    </location>
</feature>
<evidence type="ECO:0000313" key="2">
    <source>
        <dbReference type="EMBL" id="NYG56379.1"/>
    </source>
</evidence>
<sequence>MEADSTRDPAGPPAGGRPGDEPAGVRAGDVYAVALEPPGTARGRWRARAHGALLAVGAMAGWYDEPTAGELVVRRRDDGRELLRVDAGPSEAAAQLLAHVRRQLDELAPRELRDVWGALDPAAGASGEPRGPQGGPSAGRPDGAG</sequence>
<comment type="caution">
    <text evidence="2">The sequence shown here is derived from an EMBL/GenBank/DDBJ whole genome shotgun (WGS) entry which is preliminary data.</text>
</comment>
<name>A0A7Y9RYD6_9ACTN</name>
<evidence type="ECO:0000313" key="3">
    <source>
        <dbReference type="Proteomes" id="UP000544110"/>
    </source>
</evidence>